<feature type="region of interest" description="Disordered" evidence="1">
    <location>
        <begin position="32"/>
        <end position="74"/>
    </location>
</feature>
<evidence type="ECO:0000256" key="1">
    <source>
        <dbReference type="SAM" id="MobiDB-lite"/>
    </source>
</evidence>
<dbReference type="AlphaFoldDB" id="K0KEK8"/>
<dbReference type="STRING" id="1179773.BN6_79810"/>
<dbReference type="HOGENOM" id="CLU_2685629_0_0_11"/>
<evidence type="ECO:0000313" key="3">
    <source>
        <dbReference type="Proteomes" id="UP000006281"/>
    </source>
</evidence>
<accession>K0KEK8</accession>
<proteinExistence type="predicted"/>
<reference evidence="2 3" key="1">
    <citation type="journal article" date="2012" name="BMC Genomics">
        <title>Complete genome sequence of Saccharothrix espanaensis DSM 44229T and comparison to the other completely sequenced Pseudonocardiaceae.</title>
        <authorList>
            <person name="Strobel T."/>
            <person name="Al-Dilaimi A."/>
            <person name="Blom J."/>
            <person name="Gessner A."/>
            <person name="Kalinowski J."/>
            <person name="Luzhetska M."/>
            <person name="Puhler A."/>
            <person name="Szczepanowski R."/>
            <person name="Bechthold A."/>
            <person name="Ruckert C."/>
        </authorList>
    </citation>
    <scope>NUCLEOTIDE SEQUENCE [LARGE SCALE GENOMIC DNA]</scope>
    <source>
        <strain evidence="3">ATCC 51144 / DSM 44229 / JCM 9112 / NBRC 15066 / NRRL 15764</strain>
    </source>
</reference>
<sequence length="74" mass="8078">MRVGPIFEQLHSPANTRCGHLTAYALMLGGRGAAGLRPEPERQPTRAAEGGPVDPPRSRTSAQPMLRDTPWREC</sequence>
<gene>
    <name evidence="2" type="ordered locus">BN6_79810</name>
</gene>
<organism evidence="2 3">
    <name type="scientific">Saccharothrix espanaensis (strain ATCC 51144 / DSM 44229 / JCM 9112 / NBRC 15066 / NRRL 15764)</name>
    <dbReference type="NCBI Taxonomy" id="1179773"/>
    <lineage>
        <taxon>Bacteria</taxon>
        <taxon>Bacillati</taxon>
        <taxon>Actinomycetota</taxon>
        <taxon>Actinomycetes</taxon>
        <taxon>Pseudonocardiales</taxon>
        <taxon>Pseudonocardiaceae</taxon>
        <taxon>Saccharothrix</taxon>
    </lineage>
</organism>
<keyword evidence="3" id="KW-1185">Reference proteome</keyword>
<dbReference type="Proteomes" id="UP000006281">
    <property type="component" value="Chromosome"/>
</dbReference>
<dbReference type="KEGG" id="sesp:BN6_79810"/>
<name>K0KEK8_SACES</name>
<evidence type="ECO:0000313" key="2">
    <source>
        <dbReference type="EMBL" id="CCH35199.1"/>
    </source>
</evidence>
<protein>
    <submittedName>
        <fullName evidence="2">Uncharacterized protein</fullName>
    </submittedName>
</protein>
<dbReference type="EMBL" id="HE804045">
    <property type="protein sequence ID" value="CCH35199.1"/>
    <property type="molecule type" value="Genomic_DNA"/>
</dbReference>